<comment type="caution">
    <text evidence="2">The sequence shown here is derived from an EMBL/GenBank/DDBJ whole genome shotgun (WGS) entry which is preliminary data.</text>
</comment>
<sequence length="132" mass="15041">MATAVIQSCCRGYRDSNYRPPDLSCRRAPSSSPEAREAREEMRSLCLQERRSASCKKVRLLRRTISVPVETRFPELHSQPSTESEAPPLWSPCDSPAPKYETNTNYGEMKRSPPIGARPRLLQRRRGIHCPT</sequence>
<protein>
    <submittedName>
        <fullName evidence="2">Uncharacterized protein</fullName>
    </submittedName>
</protein>
<proteinExistence type="predicted"/>
<gene>
    <name evidence="2" type="ORF">EYF80_056658</name>
</gene>
<organism evidence="2 3">
    <name type="scientific">Liparis tanakae</name>
    <name type="common">Tanaka's snailfish</name>
    <dbReference type="NCBI Taxonomy" id="230148"/>
    <lineage>
        <taxon>Eukaryota</taxon>
        <taxon>Metazoa</taxon>
        <taxon>Chordata</taxon>
        <taxon>Craniata</taxon>
        <taxon>Vertebrata</taxon>
        <taxon>Euteleostomi</taxon>
        <taxon>Actinopterygii</taxon>
        <taxon>Neopterygii</taxon>
        <taxon>Teleostei</taxon>
        <taxon>Neoteleostei</taxon>
        <taxon>Acanthomorphata</taxon>
        <taxon>Eupercaria</taxon>
        <taxon>Perciformes</taxon>
        <taxon>Cottioidei</taxon>
        <taxon>Cottales</taxon>
        <taxon>Liparidae</taxon>
        <taxon>Liparis</taxon>
    </lineage>
</organism>
<evidence type="ECO:0000313" key="2">
    <source>
        <dbReference type="EMBL" id="TNN33179.1"/>
    </source>
</evidence>
<dbReference type="OrthoDB" id="9893839at2759"/>
<accession>A0A4Z2EWI5</accession>
<dbReference type="AlphaFoldDB" id="A0A4Z2EWI5"/>
<reference evidence="2 3" key="1">
    <citation type="submission" date="2019-03" db="EMBL/GenBank/DDBJ databases">
        <title>First draft genome of Liparis tanakae, snailfish: a comprehensive survey of snailfish specific genes.</title>
        <authorList>
            <person name="Kim W."/>
            <person name="Song I."/>
            <person name="Jeong J.-H."/>
            <person name="Kim D."/>
            <person name="Kim S."/>
            <person name="Ryu S."/>
            <person name="Song J.Y."/>
            <person name="Lee S.K."/>
        </authorList>
    </citation>
    <scope>NUCLEOTIDE SEQUENCE [LARGE SCALE GENOMIC DNA]</scope>
    <source>
        <tissue evidence="2">Muscle</tissue>
    </source>
</reference>
<feature type="compositionally biased region" description="Basic residues" evidence="1">
    <location>
        <begin position="121"/>
        <end position="132"/>
    </location>
</feature>
<evidence type="ECO:0000313" key="3">
    <source>
        <dbReference type="Proteomes" id="UP000314294"/>
    </source>
</evidence>
<name>A0A4Z2EWI5_9TELE</name>
<dbReference type="Proteomes" id="UP000314294">
    <property type="component" value="Unassembled WGS sequence"/>
</dbReference>
<feature type="region of interest" description="Disordered" evidence="1">
    <location>
        <begin position="75"/>
        <end position="132"/>
    </location>
</feature>
<evidence type="ECO:0000256" key="1">
    <source>
        <dbReference type="SAM" id="MobiDB-lite"/>
    </source>
</evidence>
<dbReference type="EMBL" id="SRLO01002328">
    <property type="protein sequence ID" value="TNN33179.1"/>
    <property type="molecule type" value="Genomic_DNA"/>
</dbReference>
<keyword evidence="3" id="KW-1185">Reference proteome</keyword>